<keyword evidence="3" id="KW-1185">Reference proteome</keyword>
<evidence type="ECO:0000313" key="2">
    <source>
        <dbReference type="EMBL" id="KAL1115733.1"/>
    </source>
</evidence>
<dbReference type="AlphaFoldDB" id="A0ABD0XX52"/>
<reference evidence="2 3" key="1">
    <citation type="submission" date="2024-07" db="EMBL/GenBank/DDBJ databases">
        <title>Chromosome-level genome assembly of the water stick insect Ranatra chinensis (Heteroptera: Nepidae).</title>
        <authorList>
            <person name="Liu X."/>
        </authorList>
    </citation>
    <scope>NUCLEOTIDE SEQUENCE [LARGE SCALE GENOMIC DNA]</scope>
    <source>
        <strain evidence="2">Cailab_2021Rc</strain>
        <tissue evidence="2">Muscle</tissue>
    </source>
</reference>
<dbReference type="EMBL" id="JBFDAA010000019">
    <property type="protein sequence ID" value="KAL1115733.1"/>
    <property type="molecule type" value="Genomic_DNA"/>
</dbReference>
<evidence type="ECO:0000256" key="1">
    <source>
        <dbReference type="SAM" id="MobiDB-lite"/>
    </source>
</evidence>
<feature type="compositionally biased region" description="Polar residues" evidence="1">
    <location>
        <begin position="77"/>
        <end position="87"/>
    </location>
</feature>
<proteinExistence type="predicted"/>
<name>A0ABD0XX52_9HEMI</name>
<evidence type="ECO:0000313" key="3">
    <source>
        <dbReference type="Proteomes" id="UP001558652"/>
    </source>
</evidence>
<comment type="caution">
    <text evidence="2">The sequence shown here is derived from an EMBL/GenBank/DDBJ whole genome shotgun (WGS) entry which is preliminary data.</text>
</comment>
<feature type="region of interest" description="Disordered" evidence="1">
    <location>
        <begin position="70"/>
        <end position="94"/>
    </location>
</feature>
<protein>
    <submittedName>
        <fullName evidence="2">Uncharacterized protein</fullName>
    </submittedName>
</protein>
<dbReference type="Proteomes" id="UP001558652">
    <property type="component" value="Unassembled WGS sequence"/>
</dbReference>
<sequence length="105" mass="12390">MKVYLFFGIELWGSVTKSNIDRFKSFQSKTLRTILDAPWYVSNRTLHTDLNIPTVRQVLHEKFESFHSKLETHPNPRVSSQSSSTHPLNPPRRLKRCWPRDLLVE</sequence>
<accession>A0ABD0XX52</accession>
<gene>
    <name evidence="2" type="ORF">AAG570_006023</name>
</gene>
<organism evidence="2 3">
    <name type="scientific">Ranatra chinensis</name>
    <dbReference type="NCBI Taxonomy" id="642074"/>
    <lineage>
        <taxon>Eukaryota</taxon>
        <taxon>Metazoa</taxon>
        <taxon>Ecdysozoa</taxon>
        <taxon>Arthropoda</taxon>
        <taxon>Hexapoda</taxon>
        <taxon>Insecta</taxon>
        <taxon>Pterygota</taxon>
        <taxon>Neoptera</taxon>
        <taxon>Paraneoptera</taxon>
        <taxon>Hemiptera</taxon>
        <taxon>Heteroptera</taxon>
        <taxon>Panheteroptera</taxon>
        <taxon>Nepomorpha</taxon>
        <taxon>Nepidae</taxon>
        <taxon>Ranatrinae</taxon>
        <taxon>Ranatra</taxon>
    </lineage>
</organism>